<proteinExistence type="inferred from homology"/>
<dbReference type="InterPro" id="IPR020845">
    <property type="entry name" value="AMP-binding_CS"/>
</dbReference>
<name>A0A1I0EHJ5_9BACT</name>
<dbReference type="Proteomes" id="UP000198697">
    <property type="component" value="Unassembled WGS sequence"/>
</dbReference>
<dbReference type="Gene3D" id="3.30.300.30">
    <property type="match status" value="1"/>
</dbReference>
<dbReference type="PANTHER" id="PTHR43347">
    <property type="entry name" value="ACYL-COA SYNTHETASE"/>
    <property type="match status" value="1"/>
</dbReference>
<dbReference type="Pfam" id="PF00501">
    <property type="entry name" value="AMP-binding"/>
    <property type="match status" value="1"/>
</dbReference>
<protein>
    <submittedName>
        <fullName evidence="6">Propionyl-CoA synthetase</fullName>
    </submittedName>
</protein>
<dbReference type="RefSeq" id="WP_092770642.1">
    <property type="nucleotide sequence ID" value="NZ_FOHS01000002.1"/>
</dbReference>
<evidence type="ECO:0000313" key="7">
    <source>
        <dbReference type="Proteomes" id="UP000198697"/>
    </source>
</evidence>
<dbReference type="InterPro" id="IPR045851">
    <property type="entry name" value="AMP-bd_C_sf"/>
</dbReference>
<feature type="domain" description="Acetyl-coenzyme A synthetase N-terminal" evidence="5">
    <location>
        <begin position="4"/>
        <end position="60"/>
    </location>
</feature>
<evidence type="ECO:0000259" key="5">
    <source>
        <dbReference type="Pfam" id="PF16177"/>
    </source>
</evidence>
<feature type="domain" description="AMP-dependent synthetase/ligase" evidence="3">
    <location>
        <begin position="66"/>
        <end position="461"/>
    </location>
</feature>
<evidence type="ECO:0000259" key="3">
    <source>
        <dbReference type="Pfam" id="PF00501"/>
    </source>
</evidence>
<feature type="compositionally biased region" description="Polar residues" evidence="2">
    <location>
        <begin position="656"/>
        <end position="668"/>
    </location>
</feature>
<evidence type="ECO:0000256" key="2">
    <source>
        <dbReference type="SAM" id="MobiDB-lite"/>
    </source>
</evidence>
<evidence type="ECO:0000313" key="6">
    <source>
        <dbReference type="EMBL" id="SET44590.1"/>
    </source>
</evidence>
<evidence type="ECO:0000256" key="1">
    <source>
        <dbReference type="ARBA" id="ARBA00006432"/>
    </source>
</evidence>
<dbReference type="PROSITE" id="PS00455">
    <property type="entry name" value="AMP_BINDING"/>
    <property type="match status" value="1"/>
</dbReference>
<feature type="domain" description="AMP-binding enzyme C-terminal" evidence="4">
    <location>
        <begin position="526"/>
        <end position="605"/>
    </location>
</feature>
<feature type="region of interest" description="Disordered" evidence="2">
    <location>
        <begin position="649"/>
        <end position="668"/>
    </location>
</feature>
<dbReference type="Gene3D" id="3.40.50.12780">
    <property type="entry name" value="N-terminal domain of ligase-like"/>
    <property type="match status" value="1"/>
</dbReference>
<dbReference type="EMBL" id="FOHS01000002">
    <property type="protein sequence ID" value="SET44590.1"/>
    <property type="molecule type" value="Genomic_DNA"/>
</dbReference>
<accession>A0A1I0EHJ5</accession>
<dbReference type="FunFam" id="3.30.300.30:FF:000017">
    <property type="entry name" value="Acyl-CoA synthetase short-chain family member 3"/>
    <property type="match status" value="1"/>
</dbReference>
<sequence>MPTYAADYAASLADPAGFWAGQAARLSWLHDPPRPVLSQDEATGFYRWFRGGRLNTSWLCLDYHVANGRAQQPALHYDSPVTNVRRSYTYAELLDLTARLAGGLRAQGVEQGDRVIIYMPNMPEAVVAMLACARLGAVHSVVFGGFAPPELAVRIDDAQPRAIICASAGMEIDRPIPYLPLVQQALALATHRPACVVVSQRDFCPAELPAEAPAAAATTLEKTETRFVDYQELLAAAPVEAVPVDGTAPLYILYTSGTTGRPKGVVREHGGHAVALRYSMGAVFGLKPGETIFSGSDIGWAVGHSYIVYGPLLLGATTVLFEGKPVRTPDAGTFWRLCADYGVNVLFTAPTAIRAIRKEDPAGQLARRYDLSQLRHLFLAGERCDPATYDWAGELLGVPVVDHWWQTESGWPMLASCVGYADAPPPRAGSAGHPVPGYNLQILDEEGQPVPAGTTGLVALRLPLPPGCLPTLWHDDARFQAAYLDQFPGYYLSGDGGYRDEAGYCYIMGRVDDVINVAGHRLSTGELEEIVAAHPAVAECAVLGLHDELRGQVPVGLVVLKDGAVLPETALEQQLVQLVREQVGAVACFRQAAVVARLPKTRSGKILRKTLRLLADGEEFAVPSTIDDPAILAEIRAVLLRRGIGVGATPPPGPTLAQSATSSGRGGA</sequence>
<dbReference type="OrthoDB" id="9778383at2"/>
<evidence type="ECO:0000259" key="4">
    <source>
        <dbReference type="Pfam" id="PF13193"/>
    </source>
</evidence>
<dbReference type="Pfam" id="PF16177">
    <property type="entry name" value="ACAS_N"/>
    <property type="match status" value="1"/>
</dbReference>
<gene>
    <name evidence="6" type="ORF">SAMN04487998_1845</name>
</gene>
<dbReference type="SUPFAM" id="SSF56801">
    <property type="entry name" value="Acetyl-CoA synthetase-like"/>
    <property type="match status" value="1"/>
</dbReference>
<comment type="similarity">
    <text evidence="1">Belongs to the ATP-dependent AMP-binding enzyme family.</text>
</comment>
<dbReference type="InterPro" id="IPR025110">
    <property type="entry name" value="AMP-bd_C"/>
</dbReference>
<dbReference type="InterPro" id="IPR042099">
    <property type="entry name" value="ANL_N_sf"/>
</dbReference>
<reference evidence="7" key="1">
    <citation type="submission" date="2016-10" db="EMBL/GenBank/DDBJ databases">
        <authorList>
            <person name="Varghese N."/>
            <person name="Submissions S."/>
        </authorList>
    </citation>
    <scope>NUCLEOTIDE SEQUENCE [LARGE SCALE GENOMIC DNA]</scope>
    <source>
        <strain evidence="7">DSM 15310</strain>
    </source>
</reference>
<dbReference type="InterPro" id="IPR032387">
    <property type="entry name" value="ACAS_N"/>
</dbReference>
<dbReference type="Pfam" id="PF13193">
    <property type="entry name" value="AMP-binding_C"/>
    <property type="match status" value="1"/>
</dbReference>
<dbReference type="AlphaFoldDB" id="A0A1I0EHJ5"/>
<organism evidence="6 7">
    <name type="scientific">Hymenobacter actinosclerus</name>
    <dbReference type="NCBI Taxonomy" id="82805"/>
    <lineage>
        <taxon>Bacteria</taxon>
        <taxon>Pseudomonadati</taxon>
        <taxon>Bacteroidota</taxon>
        <taxon>Cytophagia</taxon>
        <taxon>Cytophagales</taxon>
        <taxon>Hymenobacteraceae</taxon>
        <taxon>Hymenobacter</taxon>
    </lineage>
</organism>
<dbReference type="GO" id="GO:0050218">
    <property type="term" value="F:propionate-CoA ligase activity"/>
    <property type="evidence" value="ECO:0007669"/>
    <property type="project" value="TreeGrafter"/>
</dbReference>
<dbReference type="STRING" id="82805.SAMN04487998_1845"/>
<dbReference type="PANTHER" id="PTHR43347:SF3">
    <property type="entry name" value="ACYL-COA SYNTHETASE SHORT-CHAIN FAMILY MEMBER 3, MITOCHONDRIAL"/>
    <property type="match status" value="1"/>
</dbReference>
<keyword evidence="7" id="KW-1185">Reference proteome</keyword>
<dbReference type="InterPro" id="IPR000873">
    <property type="entry name" value="AMP-dep_synth/lig_dom"/>
</dbReference>